<evidence type="ECO:0000256" key="9">
    <source>
        <dbReference type="ARBA" id="ARBA00022723"/>
    </source>
</evidence>
<dbReference type="EMBL" id="CAICTM010000575">
    <property type="protein sequence ID" value="CAB9513175.1"/>
    <property type="molecule type" value="Genomic_DNA"/>
</dbReference>
<dbReference type="SUPFAM" id="SSF55856">
    <property type="entry name" value="Cytochrome b5-like heme/steroid binding domain"/>
    <property type="match status" value="1"/>
</dbReference>
<evidence type="ECO:0000256" key="4">
    <source>
        <dbReference type="ARBA" id="ARBA00004971"/>
    </source>
</evidence>
<dbReference type="FunFam" id="3.90.420.10:FF:000002">
    <property type="entry name" value="sulfite oxidase, mitochondrial"/>
    <property type="match status" value="1"/>
</dbReference>
<dbReference type="Gene3D" id="3.10.120.10">
    <property type="entry name" value="Cytochrome b5-like heme/steroid binding domain"/>
    <property type="match status" value="1"/>
</dbReference>
<evidence type="ECO:0000313" key="16">
    <source>
        <dbReference type="Proteomes" id="UP001153069"/>
    </source>
</evidence>
<dbReference type="GO" id="GO:0008482">
    <property type="term" value="F:sulfite oxidase activity"/>
    <property type="evidence" value="ECO:0007669"/>
    <property type="project" value="UniProtKB-EC"/>
</dbReference>
<dbReference type="InterPro" id="IPR005066">
    <property type="entry name" value="MoCF_OxRdtse_dimer"/>
</dbReference>
<evidence type="ECO:0000256" key="10">
    <source>
        <dbReference type="ARBA" id="ARBA00023002"/>
    </source>
</evidence>
<dbReference type="PRINTS" id="PR00407">
    <property type="entry name" value="EUMOPTERIN"/>
</dbReference>
<comment type="caution">
    <text evidence="15">The sequence shown here is derived from an EMBL/GenBank/DDBJ whole genome shotgun (WGS) entry which is preliminary data.</text>
</comment>
<dbReference type="InterPro" id="IPR008335">
    <property type="entry name" value="Mopterin_OxRdtase_euk"/>
</dbReference>
<evidence type="ECO:0000259" key="14">
    <source>
        <dbReference type="PROSITE" id="PS50255"/>
    </source>
</evidence>
<dbReference type="Pfam" id="PF03404">
    <property type="entry name" value="Mo-co_dimer"/>
    <property type="match status" value="1"/>
</dbReference>
<name>A0A9N8HI69_9STRA</name>
<dbReference type="Proteomes" id="UP001153069">
    <property type="component" value="Unassembled WGS sequence"/>
</dbReference>
<dbReference type="GO" id="GO:0005758">
    <property type="term" value="C:mitochondrial intermembrane space"/>
    <property type="evidence" value="ECO:0007669"/>
    <property type="project" value="UniProtKB-SubCell"/>
</dbReference>
<dbReference type="PRINTS" id="PR00363">
    <property type="entry name" value="CYTOCHROMEB5"/>
</dbReference>
<dbReference type="InterPro" id="IPR036400">
    <property type="entry name" value="Cyt_B5-like_heme/steroid_sf"/>
</dbReference>
<dbReference type="SUPFAM" id="SSF81296">
    <property type="entry name" value="E set domains"/>
    <property type="match status" value="1"/>
</dbReference>
<evidence type="ECO:0000313" key="15">
    <source>
        <dbReference type="EMBL" id="CAB9513175.1"/>
    </source>
</evidence>
<proteinExistence type="predicted"/>
<keyword evidence="10" id="KW-0560">Oxidoreductase</keyword>
<evidence type="ECO:0000256" key="11">
    <source>
        <dbReference type="ARBA" id="ARBA00023004"/>
    </source>
</evidence>
<evidence type="ECO:0000256" key="1">
    <source>
        <dbReference type="ARBA" id="ARBA00001924"/>
    </source>
</evidence>
<dbReference type="Gene3D" id="3.90.420.10">
    <property type="entry name" value="Oxidoreductase, molybdopterin-binding domain"/>
    <property type="match status" value="1"/>
</dbReference>
<dbReference type="InterPro" id="IPR001199">
    <property type="entry name" value="Cyt_B5-like_heme/steroid-bd"/>
</dbReference>
<sequence>MLLRQGIRKTAQTLLRNGPRAVGAQNQLLKALSTSAGEQGDNTFKNAGAVGLAALAGVFSAGAVTLAESSDYWQPKPVSVEIRKPSQSKFYSIAADNLPPKRPDLPTIPLEQVAEHNDEGDMWYTFRGAVYDMSFFLNGHPGGAPRLLMAAGQDLEPYWDIYRQHFRGHVIQWMEKYRIGNLSPEDDEKAREFTHGDMFETDPIRHPDLLPATSKPFNGEPRIERLTESYITPNELFYTRNHLAVPDLCPEEYRLIIKGKGLKKKKIVYTLKDLKTKFKKHEVITTLQCAGNRREDLHDKEHKIFISPHWVIGAMSTAKWGGVKLRDVLEDCGWDVDALALGEKLPPGGVKHVQMEGYDQDETGYTYGGSFPVEKAFDGLGEVILAYEMNGEDLPRDHGYPVRMLIPGHVGARQVKWIHKIILSNEESKKSYQCKSYRHFAPDITFEKDLAEWPPARLDQGPIIHEQPVTSFVCNPPQNATIGAKNAREITLKGVSWSGGGRKIERVDVSIDGGKNWTAAELFKPIDQRYNHHWAWTQFYATLKLPEEIQKKLKRGEKVNLDLTSKAVDSAFNVQPEKMAPYWNPRGIAINHWYHSKVELDPSLNQGDAKRPESEFGFSNTPSGGHFDRQWGLGGWMVDKDHKNDPRKRGMDK</sequence>
<comment type="cofactor">
    <cofactor evidence="2">
        <name>heme b</name>
        <dbReference type="ChEBI" id="CHEBI:60344"/>
    </cofactor>
</comment>
<dbReference type="Pfam" id="PF00173">
    <property type="entry name" value="Cyt-b5"/>
    <property type="match status" value="1"/>
</dbReference>
<keyword evidence="8" id="KW-0349">Heme</keyword>
<dbReference type="SUPFAM" id="SSF56524">
    <property type="entry name" value="Oxidoreductase molybdopterin-binding domain"/>
    <property type="match status" value="1"/>
</dbReference>
<dbReference type="Gene3D" id="2.60.40.650">
    <property type="match status" value="1"/>
</dbReference>
<evidence type="ECO:0000256" key="2">
    <source>
        <dbReference type="ARBA" id="ARBA00001970"/>
    </source>
</evidence>
<dbReference type="OrthoDB" id="10051395at2759"/>
<dbReference type="AlphaFoldDB" id="A0A9N8HI69"/>
<dbReference type="InterPro" id="IPR022407">
    <property type="entry name" value="OxRdtase_Mopterin_BS"/>
</dbReference>
<evidence type="ECO:0000256" key="7">
    <source>
        <dbReference type="ARBA" id="ARBA00022505"/>
    </source>
</evidence>
<dbReference type="InterPro" id="IPR000572">
    <property type="entry name" value="OxRdtase_Mopterin-bd_dom"/>
</dbReference>
<dbReference type="GO" id="GO:0006790">
    <property type="term" value="P:sulfur compound metabolic process"/>
    <property type="evidence" value="ECO:0007669"/>
    <property type="project" value="TreeGrafter"/>
</dbReference>
<keyword evidence="11" id="KW-0408">Iron</keyword>
<evidence type="ECO:0000256" key="12">
    <source>
        <dbReference type="ARBA" id="ARBA00023128"/>
    </source>
</evidence>
<evidence type="ECO:0000256" key="13">
    <source>
        <dbReference type="SAM" id="MobiDB-lite"/>
    </source>
</evidence>
<dbReference type="FunFam" id="3.10.120.10:FF:000007">
    <property type="entry name" value="Sulfite oxidase, mitochondrial"/>
    <property type="match status" value="1"/>
</dbReference>
<evidence type="ECO:0000256" key="6">
    <source>
        <dbReference type="ARBA" id="ARBA00012505"/>
    </source>
</evidence>
<reference evidence="15" key="1">
    <citation type="submission" date="2020-06" db="EMBL/GenBank/DDBJ databases">
        <authorList>
            <consortium name="Plant Systems Biology data submission"/>
        </authorList>
    </citation>
    <scope>NUCLEOTIDE SEQUENCE</scope>
    <source>
        <strain evidence="15">D6</strain>
    </source>
</reference>
<gene>
    <name evidence="15" type="ORF">SEMRO_576_G169460.1</name>
</gene>
<keyword evidence="16" id="KW-1185">Reference proteome</keyword>
<keyword evidence="7" id="KW-0500">Molybdenum</keyword>
<comment type="cofactor">
    <cofactor evidence="1">
        <name>Mo-molybdopterin</name>
        <dbReference type="ChEBI" id="CHEBI:71302"/>
    </cofactor>
</comment>
<accession>A0A9N8HI69</accession>
<protein>
    <recommendedName>
        <fullName evidence="6">sulfite oxidase</fullName>
        <ecNumber evidence="6">1.8.3.1</ecNumber>
    </recommendedName>
</protein>
<dbReference type="GO" id="GO:0030151">
    <property type="term" value="F:molybdenum ion binding"/>
    <property type="evidence" value="ECO:0007669"/>
    <property type="project" value="InterPro"/>
</dbReference>
<evidence type="ECO:0000256" key="5">
    <source>
        <dbReference type="ARBA" id="ARBA00011738"/>
    </source>
</evidence>
<feature type="domain" description="Cytochrome b5 heme-binding" evidence="14">
    <location>
        <begin position="105"/>
        <end position="183"/>
    </location>
</feature>
<dbReference type="PROSITE" id="PS00559">
    <property type="entry name" value="MOLYBDOPTERIN_EUK"/>
    <property type="match status" value="1"/>
</dbReference>
<dbReference type="PANTHER" id="PTHR19372:SF7">
    <property type="entry name" value="SULFITE OXIDASE, MITOCHONDRIAL"/>
    <property type="match status" value="1"/>
</dbReference>
<keyword evidence="12" id="KW-0496">Mitochondrion</keyword>
<dbReference type="InterPro" id="IPR014756">
    <property type="entry name" value="Ig_E-set"/>
</dbReference>
<keyword evidence="9" id="KW-0479">Metal-binding</keyword>
<evidence type="ECO:0000256" key="3">
    <source>
        <dbReference type="ARBA" id="ARBA00004569"/>
    </source>
</evidence>
<dbReference type="GO" id="GO:0043546">
    <property type="term" value="F:molybdopterin cofactor binding"/>
    <property type="evidence" value="ECO:0007669"/>
    <property type="project" value="InterPro"/>
</dbReference>
<dbReference type="Pfam" id="PF00174">
    <property type="entry name" value="Oxidored_molyb"/>
    <property type="match status" value="1"/>
</dbReference>
<feature type="region of interest" description="Disordered" evidence="13">
    <location>
        <begin position="605"/>
        <end position="632"/>
    </location>
</feature>
<dbReference type="InterPro" id="IPR018506">
    <property type="entry name" value="Cyt_B5_heme-BS"/>
</dbReference>
<evidence type="ECO:0000256" key="8">
    <source>
        <dbReference type="ARBA" id="ARBA00022617"/>
    </source>
</evidence>
<comment type="subcellular location">
    <subcellularLocation>
        <location evidence="3">Mitochondrion intermembrane space</location>
    </subcellularLocation>
</comment>
<comment type="subunit">
    <text evidence="5">Homodimer.</text>
</comment>
<organism evidence="15 16">
    <name type="scientific">Seminavis robusta</name>
    <dbReference type="NCBI Taxonomy" id="568900"/>
    <lineage>
        <taxon>Eukaryota</taxon>
        <taxon>Sar</taxon>
        <taxon>Stramenopiles</taxon>
        <taxon>Ochrophyta</taxon>
        <taxon>Bacillariophyta</taxon>
        <taxon>Bacillariophyceae</taxon>
        <taxon>Bacillariophycidae</taxon>
        <taxon>Naviculales</taxon>
        <taxon>Naviculaceae</taxon>
        <taxon>Seminavis</taxon>
    </lineage>
</organism>
<dbReference type="InterPro" id="IPR036374">
    <property type="entry name" value="OxRdtase_Mopterin-bd_sf"/>
</dbReference>
<dbReference type="EC" id="1.8.3.1" evidence="6"/>
<dbReference type="PANTHER" id="PTHR19372">
    <property type="entry name" value="SULFITE REDUCTASE"/>
    <property type="match status" value="1"/>
</dbReference>
<dbReference type="PROSITE" id="PS00191">
    <property type="entry name" value="CYTOCHROME_B5_1"/>
    <property type="match status" value="1"/>
</dbReference>
<comment type="pathway">
    <text evidence="4">Energy metabolism; sulfur metabolism.</text>
</comment>
<dbReference type="SMART" id="SM01117">
    <property type="entry name" value="Cyt-b5"/>
    <property type="match status" value="1"/>
</dbReference>
<dbReference type="PROSITE" id="PS50255">
    <property type="entry name" value="CYTOCHROME_B5_2"/>
    <property type="match status" value="1"/>
</dbReference>
<dbReference type="GO" id="GO:0020037">
    <property type="term" value="F:heme binding"/>
    <property type="evidence" value="ECO:0007669"/>
    <property type="project" value="InterPro"/>
</dbReference>